<evidence type="ECO:0000313" key="1">
    <source>
        <dbReference type="EMBL" id="WVY99757.1"/>
    </source>
</evidence>
<dbReference type="AlphaFoldDB" id="A0AAQ3MZ46"/>
<accession>A0AAQ3MZ46</accession>
<reference evidence="1 2" key="1">
    <citation type="journal article" date="2023" name="Life. Sci Alliance">
        <title>Evolutionary insights into 3D genome organization and epigenetic landscape of Vigna mungo.</title>
        <authorList>
            <person name="Junaid A."/>
            <person name="Singh B."/>
            <person name="Bhatia S."/>
        </authorList>
    </citation>
    <scope>NUCLEOTIDE SEQUENCE [LARGE SCALE GENOMIC DNA]</scope>
    <source>
        <strain evidence="1">Urdbean</strain>
    </source>
</reference>
<sequence>MGLVKLATGRVNQVIVIKLNFNNSPSCGIHQPELDHSRTTSPGFGSGAISLRSFLEACAAAAKFRSVTFLGLAVPGICNPNPKPLFLGVPIIEVIDILVTLKFHPNRRSNRDMDMDIALAFFIPYRLTVQTNFIHPNPMPTQTLKPHPFKLHRYSLPQSTTLQKKQRHYLVKIITFDFGDSTSLLLLSPSYQGSQLQSGDSIPHHTLSIFLPFSFQIHFLLASNIVQLESTEVF</sequence>
<proteinExistence type="predicted"/>
<organism evidence="1 2">
    <name type="scientific">Vigna mungo</name>
    <name type="common">Black gram</name>
    <name type="synonym">Phaseolus mungo</name>
    <dbReference type="NCBI Taxonomy" id="3915"/>
    <lineage>
        <taxon>Eukaryota</taxon>
        <taxon>Viridiplantae</taxon>
        <taxon>Streptophyta</taxon>
        <taxon>Embryophyta</taxon>
        <taxon>Tracheophyta</taxon>
        <taxon>Spermatophyta</taxon>
        <taxon>Magnoliopsida</taxon>
        <taxon>eudicotyledons</taxon>
        <taxon>Gunneridae</taxon>
        <taxon>Pentapetalae</taxon>
        <taxon>rosids</taxon>
        <taxon>fabids</taxon>
        <taxon>Fabales</taxon>
        <taxon>Fabaceae</taxon>
        <taxon>Papilionoideae</taxon>
        <taxon>50 kb inversion clade</taxon>
        <taxon>NPAAA clade</taxon>
        <taxon>indigoferoid/millettioid clade</taxon>
        <taxon>Phaseoleae</taxon>
        <taxon>Vigna</taxon>
    </lineage>
</organism>
<name>A0AAQ3MZ46_VIGMU</name>
<protein>
    <submittedName>
        <fullName evidence="1">Uncharacterized protein</fullName>
    </submittedName>
</protein>
<evidence type="ECO:0000313" key="2">
    <source>
        <dbReference type="Proteomes" id="UP001374535"/>
    </source>
</evidence>
<keyword evidence="2" id="KW-1185">Reference proteome</keyword>
<gene>
    <name evidence="1" type="ORF">V8G54_025827</name>
</gene>
<dbReference type="Proteomes" id="UP001374535">
    <property type="component" value="Chromosome 8"/>
</dbReference>
<dbReference type="EMBL" id="CP144693">
    <property type="protein sequence ID" value="WVY99757.1"/>
    <property type="molecule type" value="Genomic_DNA"/>
</dbReference>